<proteinExistence type="predicted"/>
<dbReference type="AlphaFoldDB" id="A0A7J7JWD1"/>
<evidence type="ECO:0000313" key="1">
    <source>
        <dbReference type="EMBL" id="KAF6030155.1"/>
    </source>
</evidence>
<protein>
    <submittedName>
        <fullName evidence="1">Uncharacterized protein</fullName>
    </submittedName>
</protein>
<keyword evidence="2" id="KW-1185">Reference proteome</keyword>
<comment type="caution">
    <text evidence="1">The sequence shown here is derived from an EMBL/GenBank/DDBJ whole genome shotgun (WGS) entry which is preliminary data.</text>
</comment>
<evidence type="ECO:0000313" key="2">
    <source>
        <dbReference type="Proteomes" id="UP000593567"/>
    </source>
</evidence>
<accession>A0A7J7JWD1</accession>
<dbReference type="EMBL" id="VXIV02001746">
    <property type="protein sequence ID" value="KAF6030155.1"/>
    <property type="molecule type" value="Genomic_DNA"/>
</dbReference>
<reference evidence="1" key="1">
    <citation type="submission" date="2020-06" db="EMBL/GenBank/DDBJ databases">
        <title>Draft genome of Bugula neritina, a colonial animal packing powerful symbionts and potential medicines.</title>
        <authorList>
            <person name="Rayko M."/>
        </authorList>
    </citation>
    <scope>NUCLEOTIDE SEQUENCE [LARGE SCALE GENOMIC DNA]</scope>
    <source>
        <strain evidence="1">Kwan_BN1</strain>
    </source>
</reference>
<gene>
    <name evidence="1" type="ORF">EB796_011533</name>
</gene>
<sequence>MSDSIITPLEKTSSVVPQVSDKPVLQDEIAPVEMPVAPIQQPSVAQENISGEAPELMDKPVPEVVLTTPTLNNVDNISDMADSEQKPALAPVAVSQVKASFSSEFTGPQYDSTVPEEIDSIADSHGQAIIPVSVTTLEHAVDASSITPLETSKQDVSQREKVEVTLDKVSPSQPLANVETGITAIDANTMQKLEEFEIESVAPQEIVVTEDQPDTVHLEAATAPSVASAKLDTTAELSEIPYDSTVPEEIDSIADSHGQAIIPVSVTTLEQTVNASSVTPLETSKQDVSQREKVEVTLDKVSPSQPLANVETGITAIDANTTQKLEEFEIESVHHKK</sequence>
<name>A0A7J7JWD1_BUGNE</name>
<dbReference type="Proteomes" id="UP000593567">
    <property type="component" value="Unassembled WGS sequence"/>
</dbReference>
<organism evidence="1 2">
    <name type="scientific">Bugula neritina</name>
    <name type="common">Brown bryozoan</name>
    <name type="synonym">Sertularia neritina</name>
    <dbReference type="NCBI Taxonomy" id="10212"/>
    <lineage>
        <taxon>Eukaryota</taxon>
        <taxon>Metazoa</taxon>
        <taxon>Spiralia</taxon>
        <taxon>Lophotrochozoa</taxon>
        <taxon>Bryozoa</taxon>
        <taxon>Gymnolaemata</taxon>
        <taxon>Cheilostomatida</taxon>
        <taxon>Flustrina</taxon>
        <taxon>Buguloidea</taxon>
        <taxon>Bugulidae</taxon>
        <taxon>Bugula</taxon>
    </lineage>
</organism>